<dbReference type="Proteomes" id="UP000193380">
    <property type="component" value="Unassembled WGS sequence"/>
</dbReference>
<feature type="transmembrane region" description="Helical" evidence="1">
    <location>
        <begin position="40"/>
        <end position="65"/>
    </location>
</feature>
<keyword evidence="1" id="KW-0472">Membrane</keyword>
<dbReference type="AlphaFoldDB" id="A0A060ZGA3"/>
<sequence>MSITTIGNLIKSSNTMKMIQKWIKLSLCFSNGNINYSLPLLLSLPLFSLPLFSLPLFSLFPPSLLPSFLSPGIPMLKIVFEGYEHLSLISVPLLIYHPAQILLGSILVPTIKSWMNSRQKVDKTHTQRERDLFIYHTNHYLTRSLCSLLPGTA</sequence>
<accession>A0A060ZGA3</accession>
<protein>
    <submittedName>
        <fullName evidence="2">Uncharacterized protein</fullName>
    </submittedName>
</protein>
<feature type="transmembrane region" description="Helical" evidence="1">
    <location>
        <begin position="85"/>
        <end position="108"/>
    </location>
</feature>
<keyword evidence="1" id="KW-1133">Transmembrane helix</keyword>
<reference evidence="2" key="2">
    <citation type="submission" date="2014-03" db="EMBL/GenBank/DDBJ databases">
        <authorList>
            <person name="Genoscope - CEA"/>
        </authorList>
    </citation>
    <scope>NUCLEOTIDE SEQUENCE</scope>
</reference>
<dbReference type="STRING" id="8022.A0A060ZGA3"/>
<proteinExistence type="predicted"/>
<dbReference type="Pfam" id="PF13593">
    <property type="entry name" value="SBF_like"/>
    <property type="match status" value="1"/>
</dbReference>
<dbReference type="InterPro" id="IPR016833">
    <property type="entry name" value="Put_Na-Bile_cotransptr"/>
</dbReference>
<evidence type="ECO:0000313" key="2">
    <source>
        <dbReference type="EMBL" id="CDR00634.1"/>
    </source>
</evidence>
<dbReference type="EMBL" id="FR959214">
    <property type="protein sequence ID" value="CDR00634.1"/>
    <property type="molecule type" value="Genomic_DNA"/>
</dbReference>
<evidence type="ECO:0000256" key="1">
    <source>
        <dbReference type="SAM" id="Phobius"/>
    </source>
</evidence>
<dbReference type="PaxDb" id="8022-A0A060ZGA3"/>
<reference evidence="2" key="1">
    <citation type="journal article" date="2014" name="Nat. Commun.">
        <title>The rainbow trout genome provides novel insights into evolution after whole-genome duplication in vertebrates.</title>
        <authorList>
            <person name="Berthelot C."/>
            <person name="Brunet F."/>
            <person name="Chalopin D."/>
            <person name="Juanchich A."/>
            <person name="Bernard M."/>
            <person name="Noel B."/>
            <person name="Bento P."/>
            <person name="Da Silva C."/>
            <person name="Labadie K."/>
            <person name="Alberti A."/>
            <person name="Aury J.M."/>
            <person name="Louis A."/>
            <person name="Dehais P."/>
            <person name="Bardou P."/>
            <person name="Montfort J."/>
            <person name="Klopp C."/>
            <person name="Cabau C."/>
            <person name="Gaspin C."/>
            <person name="Thorgaard G.H."/>
            <person name="Boussaha M."/>
            <person name="Quillet E."/>
            <person name="Guyomard R."/>
            <person name="Galiana D."/>
            <person name="Bobe J."/>
            <person name="Volff J.N."/>
            <person name="Genet C."/>
            <person name="Wincker P."/>
            <person name="Jaillon O."/>
            <person name="Roest Crollius H."/>
            <person name="Guiguen Y."/>
        </authorList>
    </citation>
    <scope>NUCLEOTIDE SEQUENCE [LARGE SCALE GENOMIC DNA]</scope>
</reference>
<gene>
    <name evidence="2" type="ORF">GSONMT00053938001</name>
</gene>
<evidence type="ECO:0000313" key="3">
    <source>
        <dbReference type="Proteomes" id="UP000193380"/>
    </source>
</evidence>
<name>A0A060ZGA3_ONCMY</name>
<organism evidence="2 3">
    <name type="scientific">Oncorhynchus mykiss</name>
    <name type="common">Rainbow trout</name>
    <name type="synonym">Salmo gairdneri</name>
    <dbReference type="NCBI Taxonomy" id="8022"/>
    <lineage>
        <taxon>Eukaryota</taxon>
        <taxon>Metazoa</taxon>
        <taxon>Chordata</taxon>
        <taxon>Craniata</taxon>
        <taxon>Vertebrata</taxon>
        <taxon>Euteleostomi</taxon>
        <taxon>Actinopterygii</taxon>
        <taxon>Neopterygii</taxon>
        <taxon>Teleostei</taxon>
        <taxon>Protacanthopterygii</taxon>
        <taxon>Salmoniformes</taxon>
        <taxon>Salmonidae</taxon>
        <taxon>Salmoninae</taxon>
        <taxon>Oncorhynchus</taxon>
    </lineage>
</organism>
<keyword evidence="1" id="KW-0812">Transmembrane</keyword>